<keyword evidence="8 11" id="KW-0472">Membrane</keyword>
<sequence>MYYSKEAVIAYTFTLLIVIVLLNMLFTGNGEMFNVGKFLTDTTPYMWAMLGSSLAVGLGIYITGSSLIGAAVRAPRIRTKNLISIIFCEVVAIYGVIIAIIFSSKLNFTEMGEPGEVFSKATYFSGYALFWAGLTVGLSNLFCGVCVGITGSTCAIADAADAQLFVKVLIIEIFGSIIGLFGLIIGLLMSSKVQDFEYAALS</sequence>
<evidence type="ECO:0000256" key="2">
    <source>
        <dbReference type="ARBA" id="ARBA00007296"/>
    </source>
</evidence>
<feature type="transmembrane region" description="Helical" evidence="11">
    <location>
        <begin position="7"/>
        <end position="26"/>
    </location>
</feature>
<evidence type="ECO:0000256" key="10">
    <source>
        <dbReference type="ARBA" id="ARBA00046480"/>
    </source>
</evidence>
<keyword evidence="3 11" id="KW-0813">Transport</keyword>
<evidence type="ECO:0000259" key="12">
    <source>
        <dbReference type="Pfam" id="PF00137"/>
    </source>
</evidence>
<proteinExistence type="inferred from homology"/>
<comment type="function">
    <text evidence="9">Proton-conducting pore forming subunit of the V0 complex of vacuolar(H+)-ATPase (V-ATPase), a multisubunit enzyme composed of a peripheral complex (V1) that hydrolyzes ATP and a membrane integral complex (V0) that translocates protons. V-ATPase is responsible for acidifying and maintaining the pH of intracellular compartments.</text>
</comment>
<dbReference type="Proteomes" id="UP001210925">
    <property type="component" value="Unassembled WGS sequence"/>
</dbReference>
<dbReference type="GO" id="GO:0005774">
    <property type="term" value="C:vacuolar membrane"/>
    <property type="evidence" value="ECO:0007669"/>
    <property type="project" value="UniProtKB-ARBA"/>
</dbReference>
<comment type="similarity">
    <text evidence="2 11">Belongs to the V-ATPase proteolipid subunit family.</text>
</comment>
<feature type="transmembrane region" description="Helical" evidence="11">
    <location>
        <begin position="124"/>
        <end position="157"/>
    </location>
</feature>
<dbReference type="CDD" id="cd18178">
    <property type="entry name" value="ATP-synt_Vo_c_ATP6F_rpt2"/>
    <property type="match status" value="1"/>
</dbReference>
<dbReference type="PANTHER" id="PTHR10263">
    <property type="entry name" value="V-TYPE PROTON ATPASE PROTEOLIPID SUBUNIT"/>
    <property type="match status" value="1"/>
</dbReference>
<dbReference type="Pfam" id="PF00137">
    <property type="entry name" value="ATP-synt_C"/>
    <property type="match status" value="2"/>
</dbReference>
<comment type="function">
    <text evidence="11">Proton-conducting pore forming of the V0 complex of vacuolar(H+)-ATPase (V-ATPase), a multisubunit enzyme composed of a peripheral complex (V1) that hydrolyzes ATP and a membrane integral complex (V0) that translocates protons. V-ATPase is responsible for acidifying and maintaining the pH of intracellular compartments.</text>
</comment>
<dbReference type="SUPFAM" id="SSF81333">
    <property type="entry name" value="F1F0 ATP synthase subunit C"/>
    <property type="match status" value="2"/>
</dbReference>
<dbReference type="GO" id="GO:0046961">
    <property type="term" value="F:proton-transporting ATPase activity, rotational mechanism"/>
    <property type="evidence" value="ECO:0007669"/>
    <property type="project" value="InterPro"/>
</dbReference>
<feature type="transmembrane region" description="Helical" evidence="11">
    <location>
        <begin position="82"/>
        <end position="104"/>
    </location>
</feature>
<feature type="transmembrane region" description="Helical" evidence="11">
    <location>
        <begin position="46"/>
        <end position="70"/>
    </location>
</feature>
<evidence type="ECO:0000256" key="8">
    <source>
        <dbReference type="ARBA" id="ARBA00023136"/>
    </source>
</evidence>
<comment type="caution">
    <text evidence="13">The sequence shown here is derived from an EMBL/GenBank/DDBJ whole genome shotgun (WGS) entry which is preliminary data.</text>
</comment>
<dbReference type="FunFam" id="1.20.120.610:FF:000002">
    <property type="entry name" value="V-type proton ATPase proteolipid subunit"/>
    <property type="match status" value="1"/>
</dbReference>
<feature type="transmembrane region" description="Helical" evidence="11">
    <location>
        <begin position="164"/>
        <end position="189"/>
    </location>
</feature>
<gene>
    <name evidence="13" type="primary">VMA16</name>
    <name evidence="13" type="ORF">HK103_001295</name>
</gene>
<dbReference type="GO" id="GO:0033179">
    <property type="term" value="C:proton-transporting V-type ATPase, V0 domain"/>
    <property type="evidence" value="ECO:0007669"/>
    <property type="project" value="InterPro"/>
</dbReference>
<accession>A0AAD5UAL5</accession>
<evidence type="ECO:0000256" key="6">
    <source>
        <dbReference type="ARBA" id="ARBA00022989"/>
    </source>
</evidence>
<comment type="subunit">
    <text evidence="10 11">V-ATPase is a heteromultimeric enzyme composed of a peripheral catalytic V1 complex (components A to H) attached to an integral membrane V0 proton pore complex (components: a, c, c', c'', d, e, f and VOA1). The decameric c-ring forms the proton-conducting pore, and is composed of eight proteolipid subunits c, one subunit c' and one subunit c''.</text>
</comment>
<protein>
    <submittedName>
        <fullName evidence="13">H(+)-transporting V0 sector ATPase subunit c</fullName>
    </submittedName>
</protein>
<keyword evidence="7 11" id="KW-0406">Ion transport</keyword>
<evidence type="ECO:0000256" key="1">
    <source>
        <dbReference type="ARBA" id="ARBA00004141"/>
    </source>
</evidence>
<dbReference type="InterPro" id="IPR000245">
    <property type="entry name" value="ATPase_proteolipid_csu"/>
</dbReference>
<keyword evidence="4 11" id="KW-0812">Transmembrane</keyword>
<name>A0AAD5UAL5_9FUNG</name>
<keyword evidence="5" id="KW-0375">Hydrogen ion transport</keyword>
<dbReference type="EMBL" id="JADGKB010000131">
    <property type="protein sequence ID" value="KAJ3252740.1"/>
    <property type="molecule type" value="Genomic_DNA"/>
</dbReference>
<dbReference type="InterPro" id="IPR002379">
    <property type="entry name" value="ATPase_proteolipid_c-like_dom"/>
</dbReference>
<evidence type="ECO:0000256" key="4">
    <source>
        <dbReference type="ARBA" id="ARBA00022692"/>
    </source>
</evidence>
<dbReference type="PRINTS" id="PR00122">
    <property type="entry name" value="VACATPASE"/>
</dbReference>
<comment type="subcellular location">
    <subcellularLocation>
        <location evidence="1">Membrane</location>
        <topology evidence="1">Multi-pass membrane protein</topology>
    </subcellularLocation>
</comment>
<dbReference type="InterPro" id="IPR035921">
    <property type="entry name" value="F/V-ATP_Csub_sf"/>
</dbReference>
<reference evidence="13" key="1">
    <citation type="submission" date="2020-05" db="EMBL/GenBank/DDBJ databases">
        <title>Phylogenomic resolution of chytrid fungi.</title>
        <authorList>
            <person name="Stajich J.E."/>
            <person name="Amses K."/>
            <person name="Simmons R."/>
            <person name="Seto K."/>
            <person name="Myers J."/>
            <person name="Bonds A."/>
            <person name="Quandt C.A."/>
            <person name="Barry K."/>
            <person name="Liu P."/>
            <person name="Grigoriev I."/>
            <person name="Longcore J.E."/>
            <person name="James T.Y."/>
        </authorList>
    </citation>
    <scope>NUCLEOTIDE SEQUENCE</scope>
    <source>
        <strain evidence="13">PLAUS21</strain>
    </source>
</reference>
<evidence type="ECO:0000256" key="5">
    <source>
        <dbReference type="ARBA" id="ARBA00022781"/>
    </source>
</evidence>
<keyword evidence="6 11" id="KW-1133">Transmembrane helix</keyword>
<dbReference type="Gene3D" id="1.20.120.610">
    <property type="entry name" value="lithium bound rotor ring of v- atpase"/>
    <property type="match status" value="1"/>
</dbReference>
<feature type="domain" description="V-ATPase proteolipid subunit C-like" evidence="12">
    <location>
        <begin position="130"/>
        <end position="189"/>
    </location>
</feature>
<dbReference type="AlphaFoldDB" id="A0AAD5UAL5"/>
<evidence type="ECO:0000256" key="11">
    <source>
        <dbReference type="RuleBase" id="RU363060"/>
    </source>
</evidence>
<evidence type="ECO:0000313" key="14">
    <source>
        <dbReference type="Proteomes" id="UP001210925"/>
    </source>
</evidence>
<comment type="caution">
    <text evidence="11">Lacks conserved residue(s) required for the propagation of feature annotation.</text>
</comment>
<evidence type="ECO:0000313" key="13">
    <source>
        <dbReference type="EMBL" id="KAJ3252740.1"/>
    </source>
</evidence>
<keyword evidence="14" id="KW-1185">Reference proteome</keyword>
<organism evidence="13 14">
    <name type="scientific">Boothiomyces macroporosus</name>
    <dbReference type="NCBI Taxonomy" id="261099"/>
    <lineage>
        <taxon>Eukaryota</taxon>
        <taxon>Fungi</taxon>
        <taxon>Fungi incertae sedis</taxon>
        <taxon>Chytridiomycota</taxon>
        <taxon>Chytridiomycota incertae sedis</taxon>
        <taxon>Chytridiomycetes</taxon>
        <taxon>Rhizophydiales</taxon>
        <taxon>Terramycetaceae</taxon>
        <taxon>Boothiomyces</taxon>
    </lineage>
</organism>
<evidence type="ECO:0000256" key="9">
    <source>
        <dbReference type="ARBA" id="ARBA00045519"/>
    </source>
</evidence>
<evidence type="ECO:0000256" key="7">
    <source>
        <dbReference type="ARBA" id="ARBA00023065"/>
    </source>
</evidence>
<evidence type="ECO:0000256" key="3">
    <source>
        <dbReference type="ARBA" id="ARBA00022448"/>
    </source>
</evidence>
<feature type="domain" description="V-ATPase proteolipid subunit C-like" evidence="12">
    <location>
        <begin position="48"/>
        <end position="102"/>
    </location>
</feature>